<dbReference type="SUPFAM" id="SSF63411">
    <property type="entry name" value="LuxS/MPP-like metallohydrolase"/>
    <property type="match status" value="1"/>
</dbReference>
<dbReference type="AlphaFoldDB" id="A0AAV0AJJ6"/>
<dbReference type="GO" id="GO:0046872">
    <property type="term" value="F:metal ion binding"/>
    <property type="evidence" value="ECO:0007669"/>
    <property type="project" value="InterPro"/>
</dbReference>
<dbReference type="InterPro" id="IPR011249">
    <property type="entry name" value="Metalloenz_LuxS/M16"/>
</dbReference>
<feature type="non-terminal residue" evidence="1">
    <location>
        <position position="1"/>
    </location>
</feature>
<sequence length="63" mass="6938">TKIKVACAKSQLKASMLFSLDWSNNIADNMGRQLVTSGRGKTSRDIQAAVKAVTPETIRNIFR</sequence>
<protein>
    <submittedName>
        <fullName evidence="1">Uncharacterized protein</fullName>
    </submittedName>
</protein>
<name>A0AAV0AJJ6_PHAPC</name>
<accession>A0AAV0AJJ6</accession>
<dbReference type="Proteomes" id="UP001153365">
    <property type="component" value="Unassembled WGS sequence"/>
</dbReference>
<proteinExistence type="predicted"/>
<comment type="caution">
    <text evidence="1">The sequence shown here is derived from an EMBL/GenBank/DDBJ whole genome shotgun (WGS) entry which is preliminary data.</text>
</comment>
<organism evidence="1 2">
    <name type="scientific">Phakopsora pachyrhizi</name>
    <name type="common">Asian soybean rust disease fungus</name>
    <dbReference type="NCBI Taxonomy" id="170000"/>
    <lineage>
        <taxon>Eukaryota</taxon>
        <taxon>Fungi</taxon>
        <taxon>Dikarya</taxon>
        <taxon>Basidiomycota</taxon>
        <taxon>Pucciniomycotina</taxon>
        <taxon>Pucciniomycetes</taxon>
        <taxon>Pucciniales</taxon>
        <taxon>Phakopsoraceae</taxon>
        <taxon>Phakopsora</taxon>
    </lineage>
</organism>
<keyword evidence="2" id="KW-1185">Reference proteome</keyword>
<gene>
    <name evidence="1" type="ORF">PPACK8108_LOCUS3212</name>
</gene>
<evidence type="ECO:0000313" key="2">
    <source>
        <dbReference type="Proteomes" id="UP001153365"/>
    </source>
</evidence>
<dbReference type="EMBL" id="CALTRL010000577">
    <property type="protein sequence ID" value="CAH7668672.1"/>
    <property type="molecule type" value="Genomic_DNA"/>
</dbReference>
<evidence type="ECO:0000313" key="1">
    <source>
        <dbReference type="EMBL" id="CAH7668672.1"/>
    </source>
</evidence>
<dbReference type="Gene3D" id="3.30.830.10">
    <property type="entry name" value="Metalloenzyme, LuxS/M16 peptidase-like"/>
    <property type="match status" value="1"/>
</dbReference>
<reference evidence="1" key="1">
    <citation type="submission" date="2022-06" db="EMBL/GenBank/DDBJ databases">
        <authorList>
            <consortium name="SYNGENTA / RWTH Aachen University"/>
        </authorList>
    </citation>
    <scope>NUCLEOTIDE SEQUENCE</scope>
</reference>